<dbReference type="PROSITE" id="PS51257">
    <property type="entry name" value="PROKAR_LIPOPROTEIN"/>
    <property type="match status" value="1"/>
</dbReference>
<reference evidence="1 2" key="1">
    <citation type="submission" date="2021-03" db="EMBL/GenBank/DDBJ databases">
        <title>Genomic Encyclopedia of Type Strains, Phase IV (KMG-IV): sequencing the most valuable type-strain genomes for metagenomic binning, comparative biology and taxonomic classification.</title>
        <authorList>
            <person name="Goeker M."/>
        </authorList>
    </citation>
    <scope>NUCLEOTIDE SEQUENCE [LARGE SCALE GENOMIC DNA]</scope>
    <source>
        <strain evidence="1 2">DSM 26675</strain>
    </source>
</reference>
<evidence type="ECO:0000313" key="1">
    <source>
        <dbReference type="EMBL" id="MBP2243271.1"/>
    </source>
</evidence>
<gene>
    <name evidence="1" type="ORF">J2Z40_003870</name>
</gene>
<dbReference type="RefSeq" id="WP_066391870.1">
    <property type="nucleotide sequence ID" value="NZ_JAGIKZ010000040.1"/>
</dbReference>
<sequence>MKKSFAFIYLILLIVTGCGLETKTIPEFYKGNLDQITKVVIVDGSTGYKKTLTDPLVIKEFIDKIKDIKFIPEKKQEDREGWRYSVTLFQDDEEAYQFGLTQVNENYYYTNPDIHPIVDDFYKSLNIQEE</sequence>
<name>A0ABS4RK44_9BACI</name>
<organism evidence="1 2">
    <name type="scientific">Cytobacillus eiseniae</name>
    <dbReference type="NCBI Taxonomy" id="762947"/>
    <lineage>
        <taxon>Bacteria</taxon>
        <taxon>Bacillati</taxon>
        <taxon>Bacillota</taxon>
        <taxon>Bacilli</taxon>
        <taxon>Bacillales</taxon>
        <taxon>Bacillaceae</taxon>
        <taxon>Cytobacillus</taxon>
    </lineage>
</organism>
<comment type="caution">
    <text evidence="1">The sequence shown here is derived from an EMBL/GenBank/DDBJ whole genome shotgun (WGS) entry which is preliminary data.</text>
</comment>
<evidence type="ECO:0000313" key="2">
    <source>
        <dbReference type="Proteomes" id="UP001519293"/>
    </source>
</evidence>
<keyword evidence="2" id="KW-1185">Reference proteome</keyword>
<dbReference type="EMBL" id="JAGIKZ010000040">
    <property type="protein sequence ID" value="MBP2243271.1"/>
    <property type="molecule type" value="Genomic_DNA"/>
</dbReference>
<protein>
    <recommendedName>
        <fullName evidence="3">Lipoprotein</fullName>
    </recommendedName>
</protein>
<dbReference type="Proteomes" id="UP001519293">
    <property type="component" value="Unassembled WGS sequence"/>
</dbReference>
<evidence type="ECO:0008006" key="3">
    <source>
        <dbReference type="Google" id="ProtNLM"/>
    </source>
</evidence>
<proteinExistence type="predicted"/>
<accession>A0ABS4RK44</accession>